<evidence type="ECO:0000256" key="1">
    <source>
        <dbReference type="ARBA" id="ARBA00022729"/>
    </source>
</evidence>
<evidence type="ECO:0000256" key="2">
    <source>
        <dbReference type="SAM" id="SignalP"/>
    </source>
</evidence>
<evidence type="ECO:0000259" key="3">
    <source>
        <dbReference type="Pfam" id="PF13505"/>
    </source>
</evidence>
<feature type="chain" id="PRO_5038024491" description="Outer membrane protein beta-barrel domain-containing protein" evidence="2">
    <location>
        <begin position="21"/>
        <end position="194"/>
    </location>
</feature>
<dbReference type="InterPro" id="IPR011250">
    <property type="entry name" value="OMP/PagP_B-barrel"/>
</dbReference>
<protein>
    <recommendedName>
        <fullName evidence="3">Outer membrane protein beta-barrel domain-containing protein</fullName>
    </recommendedName>
</protein>
<feature type="domain" description="Outer membrane protein beta-barrel" evidence="3">
    <location>
        <begin position="9"/>
        <end position="181"/>
    </location>
</feature>
<dbReference type="EMBL" id="BMER01000003">
    <property type="protein sequence ID" value="GGG93075.1"/>
    <property type="molecule type" value="Genomic_DNA"/>
</dbReference>
<evidence type="ECO:0000313" key="5">
    <source>
        <dbReference type="Proteomes" id="UP000660862"/>
    </source>
</evidence>
<dbReference type="Pfam" id="PF13505">
    <property type="entry name" value="OMP_b-brl"/>
    <property type="match status" value="1"/>
</dbReference>
<keyword evidence="5" id="KW-1185">Reference proteome</keyword>
<dbReference type="Proteomes" id="UP000660862">
    <property type="component" value="Unassembled WGS sequence"/>
</dbReference>
<organism evidence="4 5">
    <name type="scientific">Parapedobacter pyrenivorans</name>
    <dbReference type="NCBI Taxonomy" id="1305674"/>
    <lineage>
        <taxon>Bacteria</taxon>
        <taxon>Pseudomonadati</taxon>
        <taxon>Bacteroidota</taxon>
        <taxon>Sphingobacteriia</taxon>
        <taxon>Sphingobacteriales</taxon>
        <taxon>Sphingobacteriaceae</taxon>
        <taxon>Parapedobacter</taxon>
    </lineage>
</organism>
<dbReference type="Gene3D" id="2.40.160.20">
    <property type="match status" value="1"/>
</dbReference>
<reference evidence="4" key="2">
    <citation type="submission" date="2020-09" db="EMBL/GenBank/DDBJ databases">
        <authorList>
            <person name="Sun Q."/>
            <person name="Zhou Y."/>
        </authorList>
    </citation>
    <scope>NUCLEOTIDE SEQUENCE</scope>
    <source>
        <strain evidence="4">CGMCC 1.12195</strain>
    </source>
</reference>
<evidence type="ECO:0000313" key="4">
    <source>
        <dbReference type="EMBL" id="GGG93075.1"/>
    </source>
</evidence>
<gene>
    <name evidence="4" type="ORF">GCM10007415_29860</name>
</gene>
<dbReference type="AlphaFoldDB" id="A0A917HWN5"/>
<feature type="signal peptide" evidence="2">
    <location>
        <begin position="1"/>
        <end position="20"/>
    </location>
</feature>
<dbReference type="RefSeq" id="WP_188506876.1">
    <property type="nucleotide sequence ID" value="NZ_BMER01000003.1"/>
</dbReference>
<reference evidence="4" key="1">
    <citation type="journal article" date="2014" name="Int. J. Syst. Evol. Microbiol.">
        <title>Complete genome sequence of Corynebacterium casei LMG S-19264T (=DSM 44701T), isolated from a smear-ripened cheese.</title>
        <authorList>
            <consortium name="US DOE Joint Genome Institute (JGI-PGF)"/>
            <person name="Walter F."/>
            <person name="Albersmeier A."/>
            <person name="Kalinowski J."/>
            <person name="Ruckert C."/>
        </authorList>
    </citation>
    <scope>NUCLEOTIDE SEQUENCE</scope>
    <source>
        <strain evidence="4">CGMCC 1.12195</strain>
    </source>
</reference>
<accession>A0A917HWN5</accession>
<proteinExistence type="predicted"/>
<dbReference type="InterPro" id="IPR027385">
    <property type="entry name" value="Beta-barrel_OMP"/>
</dbReference>
<keyword evidence="1 2" id="KW-0732">Signal</keyword>
<name>A0A917HWN5_9SPHI</name>
<sequence length="194" mass="20778">MKKLFLTLTAAVAVTFAANAQTEKGKTILGGNVSYDYTNVKDVDGSVQGFSILPNVGVFVSDNVAVGLGIGYAWNQEDDGTEKAKLGQFVAAPYARLYKGDGDFKFFGQVSVPMAWGNSKVDDTKISKSEHYGVELAPGFAYFPTDKIGIEFSVRGLYYQNASTTPEGGSKTSTNSFGLNANSLAPKIGVQFYF</sequence>
<dbReference type="SUPFAM" id="SSF56925">
    <property type="entry name" value="OMPA-like"/>
    <property type="match status" value="1"/>
</dbReference>
<comment type="caution">
    <text evidence="4">The sequence shown here is derived from an EMBL/GenBank/DDBJ whole genome shotgun (WGS) entry which is preliminary data.</text>
</comment>